<proteinExistence type="predicted"/>
<feature type="region of interest" description="Disordered" evidence="4">
    <location>
        <begin position="132"/>
        <end position="180"/>
    </location>
</feature>
<dbReference type="SUPFAM" id="SSF50129">
    <property type="entry name" value="GroES-like"/>
    <property type="match status" value="1"/>
</dbReference>
<evidence type="ECO:0000256" key="4">
    <source>
        <dbReference type="SAM" id="MobiDB-lite"/>
    </source>
</evidence>
<dbReference type="AlphaFoldDB" id="A0A835EEW5"/>
<reference evidence="6" key="1">
    <citation type="submission" date="2020-07" db="EMBL/GenBank/DDBJ databases">
        <title>Genome sequence and genetic diversity analysis of an under-domesticated orphan crop, white fonio (Digitaria exilis).</title>
        <authorList>
            <person name="Bennetzen J.L."/>
            <person name="Chen S."/>
            <person name="Ma X."/>
            <person name="Wang X."/>
            <person name="Yssel A.E.J."/>
            <person name="Chaluvadi S.R."/>
            <person name="Johnson M."/>
            <person name="Gangashetty P."/>
            <person name="Hamidou F."/>
            <person name="Sanogo M.D."/>
            <person name="Zwaenepoel A."/>
            <person name="Wallace J."/>
            <person name="Van De Peer Y."/>
            <person name="Van Deynze A."/>
        </authorList>
    </citation>
    <scope>NUCLEOTIDE SEQUENCE</scope>
    <source>
        <tissue evidence="6">Leaves</tissue>
    </source>
</reference>
<evidence type="ECO:0000256" key="2">
    <source>
        <dbReference type="ARBA" id="ARBA00022833"/>
    </source>
</evidence>
<dbReference type="Gene3D" id="3.90.180.10">
    <property type="entry name" value="Medium-chain alcohol dehydrogenases, catalytic domain"/>
    <property type="match status" value="1"/>
</dbReference>
<dbReference type="InterPro" id="IPR047109">
    <property type="entry name" value="CAD-like"/>
</dbReference>
<sequence>MQARVVGVVTGVCPGATKFSPGDTVGVGYFVDSCRSCHSCVAGHENYCPASCSPPTASTPPPPRRFSTPSSSTPLDRSTFPPSLPLPPRAALCAGGDVVIPMVRYGLNAPRQALGWLARLARPHGRQVRKALAWSHRRSSSPAKREECARPPRRRRVPRQPRRRADEAAAERSMHHHHGLAGHPIVAPLLELLRPLGTMVWSSARPAKPLKLPAYHHTGREARGRETSWERR</sequence>
<keyword evidence="3" id="KW-0560">Oxidoreductase</keyword>
<feature type="region of interest" description="Disordered" evidence="4">
    <location>
        <begin position="212"/>
        <end position="232"/>
    </location>
</feature>
<protein>
    <recommendedName>
        <fullName evidence="5">Alcohol dehydrogenase-like N-terminal domain-containing protein</fullName>
    </recommendedName>
</protein>
<evidence type="ECO:0000313" key="7">
    <source>
        <dbReference type="Proteomes" id="UP000636709"/>
    </source>
</evidence>
<dbReference type="EMBL" id="JACEFO010002106">
    <property type="protein sequence ID" value="KAF8683018.1"/>
    <property type="molecule type" value="Genomic_DNA"/>
</dbReference>
<feature type="region of interest" description="Disordered" evidence="4">
    <location>
        <begin position="52"/>
        <end position="83"/>
    </location>
</feature>
<gene>
    <name evidence="6" type="ORF">HU200_045060</name>
</gene>
<keyword evidence="2" id="KW-0862">Zinc</keyword>
<dbReference type="GO" id="GO:0046872">
    <property type="term" value="F:metal ion binding"/>
    <property type="evidence" value="ECO:0007669"/>
    <property type="project" value="UniProtKB-KW"/>
</dbReference>
<name>A0A835EEW5_9POAL</name>
<feature type="compositionally biased region" description="Low complexity" evidence="4">
    <location>
        <begin position="65"/>
        <end position="74"/>
    </location>
</feature>
<feature type="compositionally biased region" description="Basic and acidic residues" evidence="4">
    <location>
        <begin position="163"/>
        <end position="173"/>
    </location>
</feature>
<feature type="domain" description="Alcohol dehydrogenase-like N-terminal" evidence="5">
    <location>
        <begin position="5"/>
        <end position="50"/>
    </location>
</feature>
<dbReference type="PANTHER" id="PTHR42683">
    <property type="entry name" value="ALDEHYDE REDUCTASE"/>
    <property type="match status" value="1"/>
</dbReference>
<dbReference type="Gene3D" id="3.40.50.720">
    <property type="entry name" value="NAD(P)-binding Rossmann-like Domain"/>
    <property type="match status" value="1"/>
</dbReference>
<dbReference type="Pfam" id="PF08240">
    <property type="entry name" value="ADH_N"/>
    <property type="match status" value="1"/>
</dbReference>
<dbReference type="InterPro" id="IPR013154">
    <property type="entry name" value="ADH-like_N"/>
</dbReference>
<feature type="compositionally biased region" description="Basic residues" evidence="4">
    <location>
        <begin position="151"/>
        <end position="162"/>
    </location>
</feature>
<dbReference type="InterPro" id="IPR011032">
    <property type="entry name" value="GroES-like_sf"/>
</dbReference>
<dbReference type="GO" id="GO:0016616">
    <property type="term" value="F:oxidoreductase activity, acting on the CH-OH group of donors, NAD or NADP as acceptor"/>
    <property type="evidence" value="ECO:0007669"/>
    <property type="project" value="InterPro"/>
</dbReference>
<dbReference type="Proteomes" id="UP000636709">
    <property type="component" value="Unassembled WGS sequence"/>
</dbReference>
<evidence type="ECO:0000256" key="1">
    <source>
        <dbReference type="ARBA" id="ARBA00022723"/>
    </source>
</evidence>
<evidence type="ECO:0000259" key="5">
    <source>
        <dbReference type="Pfam" id="PF08240"/>
    </source>
</evidence>
<evidence type="ECO:0000256" key="3">
    <source>
        <dbReference type="ARBA" id="ARBA00023002"/>
    </source>
</evidence>
<keyword evidence="7" id="KW-1185">Reference proteome</keyword>
<evidence type="ECO:0000313" key="6">
    <source>
        <dbReference type="EMBL" id="KAF8683018.1"/>
    </source>
</evidence>
<comment type="caution">
    <text evidence="6">The sequence shown here is derived from an EMBL/GenBank/DDBJ whole genome shotgun (WGS) entry which is preliminary data.</text>
</comment>
<dbReference type="OrthoDB" id="1879366at2759"/>
<organism evidence="6 7">
    <name type="scientific">Digitaria exilis</name>
    <dbReference type="NCBI Taxonomy" id="1010633"/>
    <lineage>
        <taxon>Eukaryota</taxon>
        <taxon>Viridiplantae</taxon>
        <taxon>Streptophyta</taxon>
        <taxon>Embryophyta</taxon>
        <taxon>Tracheophyta</taxon>
        <taxon>Spermatophyta</taxon>
        <taxon>Magnoliopsida</taxon>
        <taxon>Liliopsida</taxon>
        <taxon>Poales</taxon>
        <taxon>Poaceae</taxon>
        <taxon>PACMAD clade</taxon>
        <taxon>Panicoideae</taxon>
        <taxon>Panicodae</taxon>
        <taxon>Paniceae</taxon>
        <taxon>Anthephorinae</taxon>
        <taxon>Digitaria</taxon>
    </lineage>
</organism>
<keyword evidence="1" id="KW-0479">Metal-binding</keyword>
<feature type="compositionally biased region" description="Basic and acidic residues" evidence="4">
    <location>
        <begin position="218"/>
        <end position="232"/>
    </location>
</feature>
<accession>A0A835EEW5</accession>